<feature type="transmembrane region" description="Helical" evidence="1">
    <location>
        <begin position="157"/>
        <end position="175"/>
    </location>
</feature>
<accession>A0A8S8XA32</accession>
<dbReference type="Gene3D" id="1.20.144.10">
    <property type="entry name" value="Phosphatidic acid phosphatase type 2/haloperoxidase"/>
    <property type="match status" value="1"/>
</dbReference>
<dbReference type="Proteomes" id="UP000681075">
    <property type="component" value="Unassembled WGS sequence"/>
</dbReference>
<gene>
    <name evidence="3" type="ORF">TMPK1_03170</name>
</gene>
<protein>
    <recommendedName>
        <fullName evidence="2">Phosphatidic acid phosphatase type 2/haloperoxidase domain-containing protein</fullName>
    </recommendedName>
</protein>
<dbReference type="EMBL" id="BOPV01000001">
    <property type="protein sequence ID" value="GIL38080.1"/>
    <property type="molecule type" value="Genomic_DNA"/>
</dbReference>
<feature type="transmembrane region" description="Helical" evidence="1">
    <location>
        <begin position="6"/>
        <end position="33"/>
    </location>
</feature>
<dbReference type="AlphaFoldDB" id="A0A8S8XA32"/>
<feature type="transmembrane region" description="Helical" evidence="1">
    <location>
        <begin position="98"/>
        <end position="117"/>
    </location>
</feature>
<keyword evidence="1" id="KW-1133">Transmembrane helix</keyword>
<dbReference type="RefSeq" id="WP_420241003.1">
    <property type="nucleotide sequence ID" value="NZ_BOPV01000001.1"/>
</dbReference>
<dbReference type="SUPFAM" id="SSF48317">
    <property type="entry name" value="Acid phosphatase/Vanadium-dependent haloperoxidase"/>
    <property type="match status" value="1"/>
</dbReference>
<evidence type="ECO:0000313" key="4">
    <source>
        <dbReference type="Proteomes" id="UP000681075"/>
    </source>
</evidence>
<reference evidence="3" key="1">
    <citation type="submission" date="2021-02" db="EMBL/GenBank/DDBJ databases">
        <title>Genome sequence of Rhodospirillales sp. strain TMPK1 isolated from soil.</title>
        <authorList>
            <person name="Nakai R."/>
            <person name="Kusada H."/>
            <person name="Tamaki H."/>
        </authorList>
    </citation>
    <scope>NUCLEOTIDE SEQUENCE</scope>
    <source>
        <strain evidence="3">TMPK1</strain>
    </source>
</reference>
<keyword evidence="4" id="KW-1185">Reference proteome</keyword>
<feature type="transmembrane region" description="Helical" evidence="1">
    <location>
        <begin position="123"/>
        <end position="145"/>
    </location>
</feature>
<feature type="domain" description="Phosphatidic acid phosphatase type 2/haloperoxidase" evidence="2">
    <location>
        <begin position="67"/>
        <end position="139"/>
    </location>
</feature>
<proteinExistence type="predicted"/>
<sequence length="185" mass="19710">MDLPTLVSLIALPGAVGYVLVFIAACLVPLAVYADGRRHALRWLIALTAVSIIQISLRIALNEDPYLNSFPSGHVVLATVGAGGFLALLGWQTKPQRLLAFLGTVAIALLVGLSRVTNTPHRWIDVFGGLVLTLGCLALTGFFWIQAGPESLLRRQLRRAALAGVVLAAAIGPFLDPVIRAHSPY</sequence>
<comment type="caution">
    <text evidence="3">The sequence shown here is derived from an EMBL/GenBank/DDBJ whole genome shotgun (WGS) entry which is preliminary data.</text>
</comment>
<evidence type="ECO:0000259" key="2">
    <source>
        <dbReference type="Pfam" id="PF01569"/>
    </source>
</evidence>
<evidence type="ECO:0000256" key="1">
    <source>
        <dbReference type="SAM" id="Phobius"/>
    </source>
</evidence>
<evidence type="ECO:0000313" key="3">
    <source>
        <dbReference type="EMBL" id="GIL38080.1"/>
    </source>
</evidence>
<name>A0A8S8XA32_9PROT</name>
<organism evidence="3 4">
    <name type="scientific">Roseiterribacter gracilis</name>
    <dbReference type="NCBI Taxonomy" id="2812848"/>
    <lineage>
        <taxon>Bacteria</taxon>
        <taxon>Pseudomonadati</taxon>
        <taxon>Pseudomonadota</taxon>
        <taxon>Alphaproteobacteria</taxon>
        <taxon>Rhodospirillales</taxon>
        <taxon>Roseiterribacteraceae</taxon>
        <taxon>Roseiterribacter</taxon>
    </lineage>
</organism>
<dbReference type="Pfam" id="PF01569">
    <property type="entry name" value="PAP2"/>
    <property type="match status" value="1"/>
</dbReference>
<dbReference type="InterPro" id="IPR000326">
    <property type="entry name" value="PAP2/HPO"/>
</dbReference>
<feature type="transmembrane region" description="Helical" evidence="1">
    <location>
        <begin position="73"/>
        <end position="91"/>
    </location>
</feature>
<dbReference type="InterPro" id="IPR036938">
    <property type="entry name" value="PAP2/HPO_sf"/>
</dbReference>
<keyword evidence="1" id="KW-0812">Transmembrane</keyword>
<feature type="transmembrane region" description="Helical" evidence="1">
    <location>
        <begin position="40"/>
        <end position="61"/>
    </location>
</feature>
<keyword evidence="1" id="KW-0472">Membrane</keyword>